<keyword evidence="3" id="KW-0597">Phosphoprotein</keyword>
<keyword evidence="5 8" id="KW-1133">Transmembrane helix</keyword>
<protein>
    <submittedName>
        <fullName evidence="9">Transmembrane protein 176B</fullName>
    </submittedName>
</protein>
<proteinExistence type="inferred from homology"/>
<feature type="transmembrane region" description="Helical" evidence="8">
    <location>
        <begin position="233"/>
        <end position="258"/>
    </location>
</feature>
<dbReference type="FunCoup" id="L5K1G4">
    <property type="interactions" value="152"/>
</dbReference>
<keyword evidence="6 8" id="KW-0472">Membrane</keyword>
<comment type="similarity">
    <text evidence="2">Belongs to the TMEM176 family.</text>
</comment>
<feature type="transmembrane region" description="Helical" evidence="8">
    <location>
        <begin position="90"/>
        <end position="112"/>
    </location>
</feature>
<accession>L5K1G4</accession>
<evidence type="ECO:0000256" key="7">
    <source>
        <dbReference type="SAM" id="MobiDB-lite"/>
    </source>
</evidence>
<keyword evidence="10" id="KW-1185">Reference proteome</keyword>
<evidence type="ECO:0000313" key="9">
    <source>
        <dbReference type="EMBL" id="ELK05182.1"/>
    </source>
</evidence>
<feature type="transmembrane region" description="Helical" evidence="8">
    <location>
        <begin position="148"/>
        <end position="170"/>
    </location>
</feature>
<evidence type="ECO:0000313" key="10">
    <source>
        <dbReference type="Proteomes" id="UP000010552"/>
    </source>
</evidence>
<dbReference type="GO" id="GO:2001199">
    <property type="term" value="P:negative regulation of dendritic cell differentiation"/>
    <property type="evidence" value="ECO:0007669"/>
    <property type="project" value="TreeGrafter"/>
</dbReference>
<gene>
    <name evidence="9" type="ORF">PAL_GLEAN10007559</name>
</gene>
<feature type="region of interest" description="Disordered" evidence="7">
    <location>
        <begin position="277"/>
        <end position="299"/>
    </location>
</feature>
<dbReference type="Proteomes" id="UP000010552">
    <property type="component" value="Unassembled WGS sequence"/>
</dbReference>
<dbReference type="PANTHER" id="PTHR15756">
    <property type="entry name" value="LR8/HCA112"/>
    <property type="match status" value="1"/>
</dbReference>
<feature type="transmembrane region" description="Helical" evidence="8">
    <location>
        <begin position="124"/>
        <end position="141"/>
    </location>
</feature>
<reference evidence="10" key="1">
    <citation type="journal article" date="2013" name="Science">
        <title>Comparative analysis of bat genomes provides insight into the evolution of flight and immunity.</title>
        <authorList>
            <person name="Zhang G."/>
            <person name="Cowled C."/>
            <person name="Shi Z."/>
            <person name="Huang Z."/>
            <person name="Bishop-Lilly K.A."/>
            <person name="Fang X."/>
            <person name="Wynne J.W."/>
            <person name="Xiong Z."/>
            <person name="Baker M.L."/>
            <person name="Zhao W."/>
            <person name="Tachedjian M."/>
            <person name="Zhu Y."/>
            <person name="Zhou P."/>
            <person name="Jiang X."/>
            <person name="Ng J."/>
            <person name="Yang L."/>
            <person name="Wu L."/>
            <person name="Xiao J."/>
            <person name="Feng Y."/>
            <person name="Chen Y."/>
            <person name="Sun X."/>
            <person name="Zhang Y."/>
            <person name="Marsh G.A."/>
            <person name="Crameri G."/>
            <person name="Broder C.C."/>
            <person name="Frey K.G."/>
            <person name="Wang L.F."/>
            <person name="Wang J."/>
        </authorList>
    </citation>
    <scope>NUCLEOTIDE SEQUENCE [LARGE SCALE GENOMIC DNA]</scope>
</reference>
<evidence type="ECO:0000256" key="1">
    <source>
        <dbReference type="ARBA" id="ARBA00004141"/>
    </source>
</evidence>
<sequence>MLLLGPKRRCGRNLGWTSSRMWANKSEPPLSKMTQSTVTVKGVDMASAQSPATHVYIHIHQESALAQLKGLCAGLRNAGPPKASMPYGRLALGVTQILLGAVSCALGVFLYFGPWTELRGTGCAFWVGSVAIAAGAGAVAHEKRRGTLSGWVSGLLTLAGIATAVAALVFCGNDIGWRYDFIDIGLVCDRSAPPTTSEYGWTQGWRQRSDYGDSKWLETECRGYMEMLTNLFLGIRILLLTICALLAIVSLASLGLGLRSLCCHSFQPLAEDESEKKLLGENSAPPSPCKEKSKATVVV</sequence>
<evidence type="ECO:0000256" key="8">
    <source>
        <dbReference type="SAM" id="Phobius"/>
    </source>
</evidence>
<feature type="compositionally biased region" description="Basic and acidic residues" evidence="7">
    <location>
        <begin position="289"/>
        <end position="299"/>
    </location>
</feature>
<dbReference type="PANTHER" id="PTHR15756:SF7">
    <property type="entry name" value="TRANSMEMBRANE PROTEIN 176B"/>
    <property type="match status" value="1"/>
</dbReference>
<dbReference type="AlphaFoldDB" id="L5K1G4"/>
<evidence type="ECO:0000256" key="3">
    <source>
        <dbReference type="ARBA" id="ARBA00022553"/>
    </source>
</evidence>
<dbReference type="InterPro" id="IPR009281">
    <property type="entry name" value="TMEM176A/TMEM176B"/>
</dbReference>
<comment type="subcellular location">
    <subcellularLocation>
        <location evidence="1">Membrane</location>
        <topology evidence="1">Multi-pass membrane protein</topology>
    </subcellularLocation>
</comment>
<evidence type="ECO:0000256" key="5">
    <source>
        <dbReference type="ARBA" id="ARBA00022989"/>
    </source>
</evidence>
<dbReference type="InterPro" id="IPR007237">
    <property type="entry name" value="CD20-like"/>
</dbReference>
<evidence type="ECO:0000256" key="4">
    <source>
        <dbReference type="ARBA" id="ARBA00022692"/>
    </source>
</evidence>
<dbReference type="Pfam" id="PF04103">
    <property type="entry name" value="CD20"/>
    <property type="match status" value="1"/>
</dbReference>
<dbReference type="EMBL" id="KB031043">
    <property type="protein sequence ID" value="ELK05182.1"/>
    <property type="molecule type" value="Genomic_DNA"/>
</dbReference>
<evidence type="ECO:0000256" key="6">
    <source>
        <dbReference type="ARBA" id="ARBA00023136"/>
    </source>
</evidence>
<evidence type="ECO:0000256" key="2">
    <source>
        <dbReference type="ARBA" id="ARBA00006022"/>
    </source>
</evidence>
<dbReference type="STRING" id="9402.L5K1G4"/>
<dbReference type="InParanoid" id="L5K1G4"/>
<dbReference type="GO" id="GO:0016020">
    <property type="term" value="C:membrane"/>
    <property type="evidence" value="ECO:0007669"/>
    <property type="project" value="UniProtKB-SubCell"/>
</dbReference>
<keyword evidence="4 8" id="KW-0812">Transmembrane</keyword>
<dbReference type="eggNOG" id="ENOG502SF8T">
    <property type="taxonomic scope" value="Eukaryota"/>
</dbReference>
<organism evidence="9 10">
    <name type="scientific">Pteropus alecto</name>
    <name type="common">Black flying fox</name>
    <dbReference type="NCBI Taxonomy" id="9402"/>
    <lineage>
        <taxon>Eukaryota</taxon>
        <taxon>Metazoa</taxon>
        <taxon>Chordata</taxon>
        <taxon>Craniata</taxon>
        <taxon>Vertebrata</taxon>
        <taxon>Euteleostomi</taxon>
        <taxon>Mammalia</taxon>
        <taxon>Eutheria</taxon>
        <taxon>Laurasiatheria</taxon>
        <taxon>Chiroptera</taxon>
        <taxon>Yinpterochiroptera</taxon>
        <taxon>Pteropodoidea</taxon>
        <taxon>Pteropodidae</taxon>
        <taxon>Pteropodinae</taxon>
        <taxon>Pteropus</taxon>
    </lineage>
</organism>
<name>L5K1G4_PTEAL</name>